<evidence type="ECO:0000256" key="2">
    <source>
        <dbReference type="SAM" id="MobiDB-lite"/>
    </source>
</evidence>
<comment type="caution">
    <text evidence="4">The sequence shown here is derived from an EMBL/GenBank/DDBJ whole genome shotgun (WGS) entry which is preliminary data.</text>
</comment>
<feature type="domain" description="SH2" evidence="3">
    <location>
        <begin position="525"/>
        <end position="643"/>
    </location>
</feature>
<evidence type="ECO:0000259" key="3">
    <source>
        <dbReference type="PROSITE" id="PS50001"/>
    </source>
</evidence>
<dbReference type="AlphaFoldDB" id="A0A5J4NVY8"/>
<dbReference type="GO" id="GO:0005737">
    <property type="term" value="C:cytoplasm"/>
    <property type="evidence" value="ECO:0007669"/>
    <property type="project" value="TreeGrafter"/>
</dbReference>
<proteinExistence type="predicted"/>
<feature type="compositionally biased region" description="Acidic residues" evidence="2">
    <location>
        <begin position="335"/>
        <end position="344"/>
    </location>
</feature>
<sequence>MAETCGSLSLITLGEKVVSSSTDGNAMVKSAYLEEKHFPTHQYVICAHEYCHSFFLNGSVNGTPRSKRKLKIAPRKKKGKHVTFEEGPDGRLIVQRVYIDEQPAVYSVISSVPPVNGPISIIRPSQNHEWGNRQPVVQEVVDRARYKSLSLDHIAELPTTGPNIIVPGAPPATLMPNENIVIIPTHPSRNSIQSDLRPKSDVSKDGRPHFIRLSDTNLNTARRELYVTQSRPTMTVSKHRSHASTISIQPIQPDWQRVHYPNNDPDVGRPKSADYTPYDPLLSNHELAEPQESPTPIQIRRVSNADLVVPSRNQDPPARIVIISSNDAHHNNYSSEDEDDDSSDSDILNHRTSRGFQRLHLVEVNSPKMPSQQPQAWKGSKTDITLVSGEHPTLFQDEGTILSPTLVTSSPLLPEAKPALIPQHLPASNVNGNNKPTTNLDPRKGMSRASEQSELSHSNSSRVSTNILRLQKELFGSNDVKHTNSNDRLNHFRQIEAQRLMQLFRLPSIDRDEISPQMFNHVPIWFHGKMSKYTAEQLLRNKSTDGCFLIRMSSNFPGYAISWFWDAQCHHQLVSVITPNDDNSNNGETINKSTSPQPSFSPPSYQLYSQTNSARFDSIVELVRYYSTNSLVQAGRQFLLHPIGQQPNKTGLPDYVDLFYPRLSESRVTRNSAYT</sequence>
<keyword evidence="1" id="KW-0727">SH2 domain</keyword>
<dbReference type="PANTHER" id="PTHR14388:SF17">
    <property type="entry name" value="SH2 DOMAIN-CONTAINING PROTEIN"/>
    <property type="match status" value="1"/>
</dbReference>
<evidence type="ECO:0000256" key="1">
    <source>
        <dbReference type="PROSITE-ProRule" id="PRU00191"/>
    </source>
</evidence>
<feature type="compositionally biased region" description="Low complexity" evidence="2">
    <location>
        <begin position="450"/>
        <end position="461"/>
    </location>
</feature>
<feature type="region of interest" description="Disordered" evidence="2">
    <location>
        <begin position="324"/>
        <end position="349"/>
    </location>
</feature>
<feature type="compositionally biased region" description="Polar residues" evidence="2">
    <location>
        <begin position="426"/>
        <end position="440"/>
    </location>
</feature>
<feature type="region of interest" description="Disordered" evidence="2">
    <location>
        <begin position="188"/>
        <end position="209"/>
    </location>
</feature>
<evidence type="ECO:0000313" key="4">
    <source>
        <dbReference type="EMBL" id="KAA3679713.1"/>
    </source>
</evidence>
<dbReference type="CDD" id="cd00173">
    <property type="entry name" value="SH2"/>
    <property type="match status" value="1"/>
</dbReference>
<dbReference type="PRINTS" id="PR00401">
    <property type="entry name" value="SH2DOMAIN"/>
</dbReference>
<feature type="compositionally biased region" description="Low complexity" evidence="2">
    <location>
        <begin position="593"/>
        <end position="604"/>
    </location>
</feature>
<feature type="region of interest" description="Disordered" evidence="2">
    <location>
        <begin position="424"/>
        <end position="463"/>
    </location>
</feature>
<keyword evidence="5" id="KW-1185">Reference proteome</keyword>
<feature type="compositionally biased region" description="Basic and acidic residues" evidence="2">
    <location>
        <begin position="196"/>
        <end position="208"/>
    </location>
</feature>
<dbReference type="SMART" id="SM00252">
    <property type="entry name" value="SH2"/>
    <property type="match status" value="1"/>
</dbReference>
<dbReference type="EMBL" id="QNGE01000656">
    <property type="protein sequence ID" value="KAA3679713.1"/>
    <property type="molecule type" value="Genomic_DNA"/>
</dbReference>
<dbReference type="InterPro" id="IPR000980">
    <property type="entry name" value="SH2"/>
</dbReference>
<feature type="compositionally biased region" description="Polar residues" evidence="2">
    <location>
        <begin position="580"/>
        <end position="592"/>
    </location>
</feature>
<dbReference type="Pfam" id="PF00017">
    <property type="entry name" value="SH2"/>
    <property type="match status" value="1"/>
</dbReference>
<evidence type="ECO:0000313" key="5">
    <source>
        <dbReference type="Proteomes" id="UP000324629"/>
    </source>
</evidence>
<protein>
    <recommendedName>
        <fullName evidence="3">SH2 domain-containing protein</fullName>
    </recommendedName>
</protein>
<gene>
    <name evidence="4" type="ORF">DEA37_0002128</name>
</gene>
<dbReference type="Gene3D" id="3.30.505.10">
    <property type="entry name" value="SH2 domain"/>
    <property type="match status" value="1"/>
</dbReference>
<dbReference type="Proteomes" id="UP000324629">
    <property type="component" value="Unassembled WGS sequence"/>
</dbReference>
<accession>A0A5J4NVY8</accession>
<reference evidence="4 5" key="1">
    <citation type="journal article" date="2019" name="Gigascience">
        <title>Whole-genome sequence of the oriental lung fluke Paragonimus westermani.</title>
        <authorList>
            <person name="Oey H."/>
            <person name="Zakrzewski M."/>
            <person name="Narain K."/>
            <person name="Devi K.R."/>
            <person name="Agatsuma T."/>
            <person name="Nawaratna S."/>
            <person name="Gobert G.N."/>
            <person name="Jones M.K."/>
            <person name="Ragan M.A."/>
            <person name="McManus D.P."/>
            <person name="Krause L."/>
        </authorList>
    </citation>
    <scope>NUCLEOTIDE SEQUENCE [LARGE SCALE GENOMIC DNA]</scope>
    <source>
        <strain evidence="4 5">IND2009</strain>
    </source>
</reference>
<dbReference type="InterPro" id="IPR036860">
    <property type="entry name" value="SH2_dom_sf"/>
</dbReference>
<feature type="region of interest" description="Disordered" evidence="2">
    <location>
        <begin position="580"/>
        <end position="604"/>
    </location>
</feature>
<dbReference type="SUPFAM" id="SSF55550">
    <property type="entry name" value="SH2 domain"/>
    <property type="match status" value="1"/>
</dbReference>
<dbReference type="PANTHER" id="PTHR14388">
    <property type="entry name" value="T CELL-SPECIFIC ADAPTER PROTEIN TSAD"/>
    <property type="match status" value="1"/>
</dbReference>
<name>A0A5J4NVY8_9TREM</name>
<feature type="region of interest" description="Disordered" evidence="2">
    <location>
        <begin position="233"/>
        <end position="281"/>
    </location>
</feature>
<dbReference type="PROSITE" id="PS50001">
    <property type="entry name" value="SH2"/>
    <property type="match status" value="1"/>
</dbReference>
<organism evidence="4 5">
    <name type="scientific">Paragonimus westermani</name>
    <dbReference type="NCBI Taxonomy" id="34504"/>
    <lineage>
        <taxon>Eukaryota</taxon>
        <taxon>Metazoa</taxon>
        <taxon>Spiralia</taxon>
        <taxon>Lophotrochozoa</taxon>
        <taxon>Platyhelminthes</taxon>
        <taxon>Trematoda</taxon>
        <taxon>Digenea</taxon>
        <taxon>Plagiorchiida</taxon>
        <taxon>Troglotremata</taxon>
        <taxon>Troglotrematidae</taxon>
        <taxon>Paragonimus</taxon>
    </lineage>
</organism>